<feature type="repeat" description="ARM" evidence="7">
    <location>
        <begin position="530"/>
        <end position="572"/>
    </location>
</feature>
<dbReference type="PROSITE" id="PS51698">
    <property type="entry name" value="U_BOX"/>
    <property type="match status" value="1"/>
</dbReference>
<dbReference type="InterPro" id="IPR000225">
    <property type="entry name" value="Armadillo"/>
</dbReference>
<dbReference type="FunFam" id="1.25.10.10:FF:000491">
    <property type="entry name" value="RING-type E3 ubiquitin transferase"/>
    <property type="match status" value="1"/>
</dbReference>
<dbReference type="AlphaFoldDB" id="A0A2I0AMS5"/>
<evidence type="ECO:0000256" key="5">
    <source>
        <dbReference type="ARBA" id="ARBA00022737"/>
    </source>
</evidence>
<keyword evidence="4" id="KW-0808">Transferase</keyword>
<evidence type="ECO:0000256" key="1">
    <source>
        <dbReference type="ARBA" id="ARBA00000900"/>
    </source>
</evidence>
<dbReference type="PANTHER" id="PTHR23315:SF266">
    <property type="entry name" value="U-BOX DOMAIN-CONTAINING PROTEIN 17"/>
    <property type="match status" value="1"/>
</dbReference>
<sequence length="819" mass="89657">MGIGDCRAPALFLQAPLSKLPPRTQSFPTIDRRLPCRPPSSSRTRKWSFKCADNIRLPAFSRPNSSPSPNPNSGKRKPKPYPDWRRRSTNSFRMSTALVFSSQRRRKSPLWGAFFTPVDLSDLGLIQTIASVASDLVAAHASCPDGSPLLQRRNSRSLVRKVKILVVLFEYLGSGDCSSRLPASARTCLNELYIFIYRARALLDFCTQSSRLWLLIQNPQVSGHFHDLNLEIATLLDVFPLRQLGMTTDVREQLELLHRQCRRSTLFMDPRDEELRRGILSFLDEFEKGRSPDPDDLRAAFVGWLGIRDAKSCMLEIEKLEEHIYSPGEDNDVSVLSGVVAIARYCRFLLFGSHEDREESEQNSLLSKSPNSISSFQEFRKPSSPIPKDFCCPISLDLMRDPVITSSGQTYDRSSINQWLEEGHFTCPNSGQTLSHTGLIPNRALRSLIAHWCAVQGIPYDPPDRHEPSAESTGTAFSTRAASEANRRSAELLVRKLSVGSESEKTLAAREIRLLAKSGKENRACIAECGAIPLLQKLLCSSSSIAQENSVTAILNLSIHERNKRRIMEQEGCLTSIAGVLINGLTTEARENAAATLFSLSAVHAYKRRITDEPSATEALSRLLKEGTPRGKKDAVTALFNLSTHPDCSVRMVESGAVAALIGALMTQEVAEDAAGALALLVRQKPVAEVVGKDDSAVASLVALMRRGSAKGKENAVAALHELCRSGGTALTQRVAKTPALGGLIQTIYFTGTKRARRKAASLVRLCQRCEPPTAPPPFSGGWGLEYGMARSGSMRMGSGFGAGDVSVSLSVAISVPVL</sequence>
<reference evidence="10 11" key="1">
    <citation type="journal article" date="2017" name="Nature">
        <title>The Apostasia genome and the evolution of orchids.</title>
        <authorList>
            <person name="Zhang G.Q."/>
            <person name="Liu K.W."/>
            <person name="Li Z."/>
            <person name="Lohaus R."/>
            <person name="Hsiao Y.Y."/>
            <person name="Niu S.C."/>
            <person name="Wang J.Y."/>
            <person name="Lin Y.C."/>
            <person name="Xu Q."/>
            <person name="Chen L.J."/>
            <person name="Yoshida K."/>
            <person name="Fujiwara S."/>
            <person name="Wang Z.W."/>
            <person name="Zhang Y.Q."/>
            <person name="Mitsuda N."/>
            <person name="Wang M."/>
            <person name="Liu G.H."/>
            <person name="Pecoraro L."/>
            <person name="Huang H.X."/>
            <person name="Xiao X.J."/>
            <person name="Lin M."/>
            <person name="Wu X.Y."/>
            <person name="Wu W.L."/>
            <person name="Chen Y.Y."/>
            <person name="Chang S.B."/>
            <person name="Sakamoto S."/>
            <person name="Ohme-Takagi M."/>
            <person name="Yagi M."/>
            <person name="Zeng S.J."/>
            <person name="Shen C.Y."/>
            <person name="Yeh C.M."/>
            <person name="Luo Y.B."/>
            <person name="Tsai W.C."/>
            <person name="Van de Peer Y."/>
            <person name="Liu Z.J."/>
        </authorList>
    </citation>
    <scope>NUCLEOTIDE SEQUENCE [LARGE SCALE GENOMIC DNA]</scope>
    <source>
        <strain evidence="11">cv. Shenzhen</strain>
        <tissue evidence="10">Stem</tissue>
    </source>
</reference>
<dbReference type="PANTHER" id="PTHR23315">
    <property type="entry name" value="U BOX DOMAIN-CONTAINING"/>
    <property type="match status" value="1"/>
</dbReference>
<dbReference type="InterPro" id="IPR058678">
    <property type="entry name" value="ARM_PUB"/>
</dbReference>
<feature type="region of interest" description="Disordered" evidence="8">
    <location>
        <begin position="22"/>
        <end position="87"/>
    </location>
</feature>
<feature type="compositionally biased region" description="Low complexity" evidence="8">
    <location>
        <begin position="61"/>
        <end position="73"/>
    </location>
</feature>
<dbReference type="PROSITE" id="PS50176">
    <property type="entry name" value="ARM_REPEAT"/>
    <property type="match status" value="1"/>
</dbReference>
<evidence type="ECO:0000256" key="8">
    <source>
        <dbReference type="SAM" id="MobiDB-lite"/>
    </source>
</evidence>
<dbReference type="SMART" id="SM00185">
    <property type="entry name" value="ARM"/>
    <property type="match status" value="5"/>
</dbReference>
<dbReference type="Gene3D" id="1.25.10.10">
    <property type="entry name" value="Leucine-rich Repeat Variant"/>
    <property type="match status" value="2"/>
</dbReference>
<protein>
    <recommendedName>
        <fullName evidence="3">RING-type E3 ubiquitin transferase</fullName>
        <ecNumber evidence="3">2.3.2.27</ecNumber>
    </recommendedName>
</protein>
<dbReference type="Proteomes" id="UP000236161">
    <property type="component" value="Unassembled WGS sequence"/>
</dbReference>
<accession>A0A2I0AMS5</accession>
<gene>
    <name evidence="10" type="primary">PUB17</name>
    <name evidence="10" type="ORF">AXF42_Ash002154</name>
</gene>
<dbReference type="EC" id="2.3.2.27" evidence="3"/>
<keyword evidence="5" id="KW-0677">Repeat</keyword>
<dbReference type="GO" id="GO:0016567">
    <property type="term" value="P:protein ubiquitination"/>
    <property type="evidence" value="ECO:0007669"/>
    <property type="project" value="UniProtKB-UniPathway"/>
</dbReference>
<evidence type="ECO:0000313" key="11">
    <source>
        <dbReference type="Proteomes" id="UP000236161"/>
    </source>
</evidence>
<dbReference type="SMART" id="SM00504">
    <property type="entry name" value="Ubox"/>
    <property type="match status" value="1"/>
</dbReference>
<dbReference type="STRING" id="1088818.A0A2I0AMS5"/>
<dbReference type="SUPFAM" id="SSF48371">
    <property type="entry name" value="ARM repeat"/>
    <property type="match status" value="1"/>
</dbReference>
<keyword evidence="6" id="KW-0833">Ubl conjugation pathway</keyword>
<dbReference type="SUPFAM" id="SSF57850">
    <property type="entry name" value="RING/U-box"/>
    <property type="match status" value="1"/>
</dbReference>
<evidence type="ECO:0000256" key="3">
    <source>
        <dbReference type="ARBA" id="ARBA00012483"/>
    </source>
</evidence>
<dbReference type="EMBL" id="KZ451969">
    <property type="protein sequence ID" value="PKA56851.1"/>
    <property type="molecule type" value="Genomic_DNA"/>
</dbReference>
<evidence type="ECO:0000313" key="10">
    <source>
        <dbReference type="EMBL" id="PKA56851.1"/>
    </source>
</evidence>
<dbReference type="CDD" id="cd16664">
    <property type="entry name" value="RING-Ubox_PUB"/>
    <property type="match status" value="1"/>
</dbReference>
<comment type="catalytic activity">
    <reaction evidence="1">
        <text>S-ubiquitinyl-[E2 ubiquitin-conjugating enzyme]-L-cysteine + [acceptor protein]-L-lysine = [E2 ubiquitin-conjugating enzyme]-L-cysteine + N(6)-ubiquitinyl-[acceptor protein]-L-lysine.</text>
        <dbReference type="EC" id="2.3.2.27"/>
    </reaction>
</comment>
<dbReference type="Pfam" id="PF25368">
    <property type="entry name" value="PUB10_N"/>
    <property type="match status" value="1"/>
</dbReference>
<dbReference type="InterPro" id="IPR011989">
    <property type="entry name" value="ARM-like"/>
</dbReference>
<feature type="region of interest" description="Disordered" evidence="8">
    <location>
        <begin position="463"/>
        <end position="483"/>
    </location>
</feature>
<comment type="pathway">
    <text evidence="2">Protein modification; protein ubiquitination.</text>
</comment>
<dbReference type="InterPro" id="IPR045210">
    <property type="entry name" value="RING-Ubox_PUB"/>
</dbReference>
<proteinExistence type="predicted"/>
<evidence type="ECO:0000259" key="9">
    <source>
        <dbReference type="PROSITE" id="PS51698"/>
    </source>
</evidence>
<organism evidence="10 11">
    <name type="scientific">Apostasia shenzhenica</name>
    <dbReference type="NCBI Taxonomy" id="1088818"/>
    <lineage>
        <taxon>Eukaryota</taxon>
        <taxon>Viridiplantae</taxon>
        <taxon>Streptophyta</taxon>
        <taxon>Embryophyta</taxon>
        <taxon>Tracheophyta</taxon>
        <taxon>Spermatophyta</taxon>
        <taxon>Magnoliopsida</taxon>
        <taxon>Liliopsida</taxon>
        <taxon>Asparagales</taxon>
        <taxon>Orchidaceae</taxon>
        <taxon>Apostasioideae</taxon>
        <taxon>Apostasia</taxon>
    </lineage>
</organism>
<dbReference type="InterPro" id="IPR013083">
    <property type="entry name" value="Znf_RING/FYVE/PHD"/>
</dbReference>
<dbReference type="Gene3D" id="3.30.40.10">
    <property type="entry name" value="Zinc/RING finger domain, C3HC4 (zinc finger)"/>
    <property type="match status" value="1"/>
</dbReference>
<evidence type="ECO:0000256" key="7">
    <source>
        <dbReference type="PROSITE-ProRule" id="PRU00259"/>
    </source>
</evidence>
<dbReference type="GO" id="GO:0061630">
    <property type="term" value="F:ubiquitin protein ligase activity"/>
    <property type="evidence" value="ECO:0007669"/>
    <property type="project" value="UniProtKB-EC"/>
</dbReference>
<dbReference type="Pfam" id="PF04564">
    <property type="entry name" value="U-box"/>
    <property type="match status" value="1"/>
</dbReference>
<dbReference type="FunFam" id="3.30.40.10:FF:000562">
    <property type="entry name" value="RING-type E3 ubiquitin transferase"/>
    <property type="match status" value="1"/>
</dbReference>
<evidence type="ECO:0000256" key="4">
    <source>
        <dbReference type="ARBA" id="ARBA00022679"/>
    </source>
</evidence>
<dbReference type="InterPro" id="IPR057623">
    <property type="entry name" value="PUB12-19-like_N"/>
</dbReference>
<keyword evidence="11" id="KW-1185">Reference proteome</keyword>
<dbReference type="OrthoDB" id="629492at2759"/>
<evidence type="ECO:0000256" key="2">
    <source>
        <dbReference type="ARBA" id="ARBA00004906"/>
    </source>
</evidence>
<dbReference type="Pfam" id="PF25598">
    <property type="entry name" value="ARM_PUB"/>
    <property type="match status" value="1"/>
</dbReference>
<dbReference type="InterPro" id="IPR003613">
    <property type="entry name" value="Ubox_domain"/>
</dbReference>
<feature type="domain" description="U-box" evidence="9">
    <location>
        <begin position="385"/>
        <end position="459"/>
    </location>
</feature>
<dbReference type="InterPro" id="IPR016024">
    <property type="entry name" value="ARM-type_fold"/>
</dbReference>
<dbReference type="UniPathway" id="UPA00143"/>
<name>A0A2I0AMS5_9ASPA</name>
<evidence type="ECO:0000256" key="6">
    <source>
        <dbReference type="ARBA" id="ARBA00022786"/>
    </source>
</evidence>